<dbReference type="Gene3D" id="1.10.4040.10">
    <property type="entry name" value="Penicillinase repressor domain"/>
    <property type="match status" value="1"/>
</dbReference>
<sequence>MQKSGPRLGKMELRIMQELWSQPELTARQMTARLSRLAPTAHSTVQTMLRKMEAKGLVTHEDREGTFVFTALYRQSEVSGALATDILDRVFHGSISSLVSHLLSEGRTSPDELRRLRALVDALPEEERS</sequence>
<dbReference type="InterPro" id="IPR036390">
    <property type="entry name" value="WH_DNA-bd_sf"/>
</dbReference>
<dbReference type="RefSeq" id="WP_119324163.1">
    <property type="nucleotide sequence ID" value="NZ_AP025739.1"/>
</dbReference>
<evidence type="ECO:0000256" key="1">
    <source>
        <dbReference type="ARBA" id="ARBA00011046"/>
    </source>
</evidence>
<dbReference type="SUPFAM" id="SSF46785">
    <property type="entry name" value="Winged helix' DNA-binding domain"/>
    <property type="match status" value="1"/>
</dbReference>
<organism evidence="5 6">
    <name type="scientific">Capsulimonas corticalis</name>
    <dbReference type="NCBI Taxonomy" id="2219043"/>
    <lineage>
        <taxon>Bacteria</taxon>
        <taxon>Bacillati</taxon>
        <taxon>Armatimonadota</taxon>
        <taxon>Armatimonadia</taxon>
        <taxon>Capsulimonadales</taxon>
        <taxon>Capsulimonadaceae</taxon>
        <taxon>Capsulimonas</taxon>
    </lineage>
</organism>
<dbReference type="InterPro" id="IPR036388">
    <property type="entry name" value="WH-like_DNA-bd_sf"/>
</dbReference>
<evidence type="ECO:0000313" key="5">
    <source>
        <dbReference type="EMBL" id="BDI29738.1"/>
    </source>
</evidence>
<dbReference type="KEGG" id="ccot:CCAX7_17890"/>
<evidence type="ECO:0000313" key="6">
    <source>
        <dbReference type="Proteomes" id="UP000287394"/>
    </source>
</evidence>
<evidence type="ECO:0000256" key="2">
    <source>
        <dbReference type="ARBA" id="ARBA00023015"/>
    </source>
</evidence>
<comment type="similarity">
    <text evidence="1">Belongs to the BlaI transcriptional regulatory family.</text>
</comment>
<reference evidence="5 6" key="1">
    <citation type="journal article" date="2019" name="Int. J. Syst. Evol. Microbiol.">
        <title>Capsulimonas corticalis gen. nov., sp. nov., an aerobic capsulated bacterium, of a novel bacterial order, Capsulimonadales ord. nov., of the class Armatimonadia of the phylum Armatimonadetes.</title>
        <authorList>
            <person name="Li J."/>
            <person name="Kudo C."/>
            <person name="Tonouchi A."/>
        </authorList>
    </citation>
    <scope>NUCLEOTIDE SEQUENCE [LARGE SCALE GENOMIC DNA]</scope>
    <source>
        <strain evidence="5 6">AX-7</strain>
    </source>
</reference>
<dbReference type="Proteomes" id="UP000287394">
    <property type="component" value="Chromosome"/>
</dbReference>
<dbReference type="Gene3D" id="1.10.10.10">
    <property type="entry name" value="Winged helix-like DNA-binding domain superfamily/Winged helix DNA-binding domain"/>
    <property type="match status" value="1"/>
</dbReference>
<name>A0A402D3V9_9BACT</name>
<keyword evidence="6" id="KW-1185">Reference proteome</keyword>
<evidence type="ECO:0000256" key="4">
    <source>
        <dbReference type="ARBA" id="ARBA00023163"/>
    </source>
</evidence>
<gene>
    <name evidence="5" type="ORF">CCAX7_17890</name>
</gene>
<dbReference type="PIRSF" id="PIRSF019455">
    <property type="entry name" value="CopR_AtkY"/>
    <property type="match status" value="1"/>
</dbReference>
<proteinExistence type="inferred from homology"/>
<dbReference type="GO" id="GO:0045892">
    <property type="term" value="P:negative regulation of DNA-templated transcription"/>
    <property type="evidence" value="ECO:0007669"/>
    <property type="project" value="InterPro"/>
</dbReference>
<dbReference type="Pfam" id="PF03965">
    <property type="entry name" value="Penicillinase_R"/>
    <property type="match status" value="1"/>
</dbReference>
<dbReference type="EMBL" id="AP025739">
    <property type="protein sequence ID" value="BDI29738.1"/>
    <property type="molecule type" value="Genomic_DNA"/>
</dbReference>
<dbReference type="AlphaFoldDB" id="A0A402D3V9"/>
<protein>
    <submittedName>
        <fullName evidence="5">Transcriptional regulator</fullName>
    </submittedName>
</protein>
<dbReference type="InterPro" id="IPR005650">
    <property type="entry name" value="BlaI_family"/>
</dbReference>
<dbReference type="OrthoDB" id="279010at2"/>
<keyword evidence="2" id="KW-0805">Transcription regulation</keyword>
<dbReference type="GO" id="GO:0003677">
    <property type="term" value="F:DNA binding"/>
    <property type="evidence" value="ECO:0007669"/>
    <property type="project" value="UniProtKB-KW"/>
</dbReference>
<keyword evidence="3" id="KW-0238">DNA-binding</keyword>
<keyword evidence="4" id="KW-0804">Transcription</keyword>
<evidence type="ECO:0000256" key="3">
    <source>
        <dbReference type="ARBA" id="ARBA00023125"/>
    </source>
</evidence>
<accession>A0A402D3V9</accession>